<reference evidence="1 2" key="1">
    <citation type="submission" date="2014-04" db="EMBL/GenBank/DDBJ databases">
        <title>Evolutionary Origins and Diversification of the Mycorrhizal Mutualists.</title>
        <authorList>
            <consortium name="DOE Joint Genome Institute"/>
            <consortium name="Mycorrhizal Genomics Consortium"/>
            <person name="Kohler A."/>
            <person name="Kuo A."/>
            <person name="Nagy L.G."/>
            <person name="Floudas D."/>
            <person name="Copeland A."/>
            <person name="Barry K.W."/>
            <person name="Cichocki N."/>
            <person name="Veneault-Fourrey C."/>
            <person name="LaButti K."/>
            <person name="Lindquist E.A."/>
            <person name="Lipzen A."/>
            <person name="Lundell T."/>
            <person name="Morin E."/>
            <person name="Murat C."/>
            <person name="Riley R."/>
            <person name="Ohm R."/>
            <person name="Sun H."/>
            <person name="Tunlid A."/>
            <person name="Henrissat B."/>
            <person name="Grigoriev I.V."/>
            <person name="Hibbett D.S."/>
            <person name="Martin F."/>
        </authorList>
    </citation>
    <scope>NUCLEOTIDE SEQUENCE [LARGE SCALE GENOMIC DNA]</scope>
    <source>
        <strain evidence="1 2">Koide BX008</strain>
    </source>
</reference>
<gene>
    <name evidence="1" type="ORF">M378DRAFT_169071</name>
</gene>
<keyword evidence="2" id="KW-1185">Reference proteome</keyword>
<proteinExistence type="predicted"/>
<dbReference type="EMBL" id="KN818313">
    <property type="protein sequence ID" value="KIL59561.1"/>
    <property type="molecule type" value="Genomic_DNA"/>
</dbReference>
<accession>A0A0C2WS54</accession>
<evidence type="ECO:0000313" key="1">
    <source>
        <dbReference type="EMBL" id="KIL59561.1"/>
    </source>
</evidence>
<dbReference type="Proteomes" id="UP000054549">
    <property type="component" value="Unassembled WGS sequence"/>
</dbReference>
<organism evidence="1 2">
    <name type="scientific">Amanita muscaria (strain Koide BX008)</name>
    <dbReference type="NCBI Taxonomy" id="946122"/>
    <lineage>
        <taxon>Eukaryota</taxon>
        <taxon>Fungi</taxon>
        <taxon>Dikarya</taxon>
        <taxon>Basidiomycota</taxon>
        <taxon>Agaricomycotina</taxon>
        <taxon>Agaricomycetes</taxon>
        <taxon>Agaricomycetidae</taxon>
        <taxon>Agaricales</taxon>
        <taxon>Pluteineae</taxon>
        <taxon>Amanitaceae</taxon>
        <taxon>Amanita</taxon>
    </lineage>
</organism>
<name>A0A0C2WS54_AMAMK</name>
<sequence>MFNNVRFLPHSGPALPGAWSEYLCGPIALPVSYCTATDQNRPVKWTTPPTLKVQSPR</sequence>
<protein>
    <submittedName>
        <fullName evidence="1">Uncharacterized protein</fullName>
    </submittedName>
</protein>
<dbReference type="HOGENOM" id="CLU_2996129_0_0_1"/>
<dbReference type="AlphaFoldDB" id="A0A0C2WS54"/>
<evidence type="ECO:0000313" key="2">
    <source>
        <dbReference type="Proteomes" id="UP000054549"/>
    </source>
</evidence>
<dbReference type="InParanoid" id="A0A0C2WS54"/>